<feature type="signal peptide" evidence="2">
    <location>
        <begin position="1"/>
        <end position="23"/>
    </location>
</feature>
<keyword evidence="4" id="KW-1185">Reference proteome</keyword>
<evidence type="ECO:0000256" key="2">
    <source>
        <dbReference type="SAM" id="SignalP"/>
    </source>
</evidence>
<dbReference type="RefSeq" id="XP_070866106.1">
    <property type="nucleotide sequence ID" value="XM_071011169.1"/>
</dbReference>
<dbReference type="GeneID" id="98125813"/>
<feature type="region of interest" description="Disordered" evidence="1">
    <location>
        <begin position="173"/>
        <end position="228"/>
    </location>
</feature>
<evidence type="ECO:0000256" key="1">
    <source>
        <dbReference type="SAM" id="MobiDB-lite"/>
    </source>
</evidence>
<keyword evidence="2" id="KW-0732">Signal</keyword>
<dbReference type="Proteomes" id="UP001600064">
    <property type="component" value="Unassembled WGS sequence"/>
</dbReference>
<gene>
    <name evidence="3" type="ORF">VTJ83DRAFT_4656</name>
</gene>
<reference evidence="3 4" key="1">
    <citation type="journal article" date="2024" name="Commun. Biol.">
        <title>Comparative genomic analysis of thermophilic fungi reveals convergent evolutionary adaptations and gene losses.</title>
        <authorList>
            <person name="Steindorff A.S."/>
            <person name="Aguilar-Pontes M.V."/>
            <person name="Robinson A.J."/>
            <person name="Andreopoulos B."/>
            <person name="LaButti K."/>
            <person name="Kuo A."/>
            <person name="Mondo S."/>
            <person name="Riley R."/>
            <person name="Otillar R."/>
            <person name="Haridas S."/>
            <person name="Lipzen A."/>
            <person name="Grimwood J."/>
            <person name="Schmutz J."/>
            <person name="Clum A."/>
            <person name="Reid I.D."/>
            <person name="Moisan M.C."/>
            <person name="Butler G."/>
            <person name="Nguyen T.T.M."/>
            <person name="Dewar K."/>
            <person name="Conant G."/>
            <person name="Drula E."/>
            <person name="Henrissat B."/>
            <person name="Hansel C."/>
            <person name="Singer S."/>
            <person name="Hutchinson M.I."/>
            <person name="de Vries R.P."/>
            <person name="Natvig D.O."/>
            <person name="Powell A.J."/>
            <person name="Tsang A."/>
            <person name="Grigoriev I.V."/>
        </authorList>
    </citation>
    <scope>NUCLEOTIDE SEQUENCE [LARGE SCALE GENOMIC DNA]</scope>
    <source>
        <strain evidence="3 4">ATCC 22073</strain>
    </source>
</reference>
<evidence type="ECO:0000313" key="4">
    <source>
        <dbReference type="Proteomes" id="UP001600064"/>
    </source>
</evidence>
<sequence length="253" mass="26596">MKYYSVRSAALAALCVSPLAATAYQTVPEGPDMLDECGACPYLYSVFHKCQQVVGDARQCVCPDSVNTEWYAYIDACQGCLRYSSSHDFWRYFTSVSFSLLHHCRASSTSIIADGQTLCVSDDRAENCLSLRDSSQGASRVSHKSHRYPQNNMDVSLSLNLAVVRAALTPSTTAASSTTSAPATTAKSSDADKASTTTSASEADSTDSTDASTTPTPTGTDGQAPVPGAAARFGASSMGWALGMVMVAAFGLL</sequence>
<protein>
    <submittedName>
        <fullName evidence="3">Uncharacterized protein</fullName>
    </submittedName>
</protein>
<proteinExistence type="predicted"/>
<name>A0ABR4DBH6_9PEZI</name>
<feature type="compositionally biased region" description="Low complexity" evidence="1">
    <location>
        <begin position="173"/>
        <end position="222"/>
    </location>
</feature>
<evidence type="ECO:0000313" key="3">
    <source>
        <dbReference type="EMBL" id="KAL2267379.1"/>
    </source>
</evidence>
<feature type="chain" id="PRO_5045168680" evidence="2">
    <location>
        <begin position="24"/>
        <end position="253"/>
    </location>
</feature>
<organism evidence="3 4">
    <name type="scientific">Remersonia thermophila</name>
    <dbReference type="NCBI Taxonomy" id="72144"/>
    <lineage>
        <taxon>Eukaryota</taxon>
        <taxon>Fungi</taxon>
        <taxon>Dikarya</taxon>
        <taxon>Ascomycota</taxon>
        <taxon>Pezizomycotina</taxon>
        <taxon>Sordariomycetes</taxon>
        <taxon>Sordariomycetidae</taxon>
        <taxon>Sordariales</taxon>
        <taxon>Sordariales incertae sedis</taxon>
        <taxon>Remersonia</taxon>
    </lineage>
</organism>
<dbReference type="EMBL" id="JAZGUE010000004">
    <property type="protein sequence ID" value="KAL2267379.1"/>
    <property type="molecule type" value="Genomic_DNA"/>
</dbReference>
<accession>A0ABR4DBH6</accession>
<comment type="caution">
    <text evidence="3">The sequence shown here is derived from an EMBL/GenBank/DDBJ whole genome shotgun (WGS) entry which is preliminary data.</text>
</comment>